<reference evidence="3" key="2">
    <citation type="submission" date="2023-06" db="EMBL/GenBank/DDBJ databases">
        <authorList>
            <consortium name="Lawrence Berkeley National Laboratory"/>
            <person name="Haridas S."/>
            <person name="Hensen N."/>
            <person name="Bonometti L."/>
            <person name="Westerberg I."/>
            <person name="Brannstrom I.O."/>
            <person name="Guillou S."/>
            <person name="Cros-Aarteil S."/>
            <person name="Calhoun S."/>
            <person name="Kuo A."/>
            <person name="Mondo S."/>
            <person name="Pangilinan J."/>
            <person name="Riley R."/>
            <person name="Labutti K."/>
            <person name="Andreopoulos B."/>
            <person name="Lipzen A."/>
            <person name="Chen C."/>
            <person name="Yanf M."/>
            <person name="Daum C."/>
            <person name="Ng V."/>
            <person name="Clum A."/>
            <person name="Steindorff A."/>
            <person name="Ohm R."/>
            <person name="Martin F."/>
            <person name="Silar P."/>
            <person name="Natvig D."/>
            <person name="Lalanne C."/>
            <person name="Gautier V."/>
            <person name="Ament-Velasquez S.L."/>
            <person name="Kruys A."/>
            <person name="Hutchinson M.I."/>
            <person name="Powell A.J."/>
            <person name="Barry K."/>
            <person name="Miller A.N."/>
            <person name="Grigoriev I.V."/>
            <person name="Debuchy R."/>
            <person name="Gladieux P."/>
            <person name="Thoren M.H."/>
            <person name="Johannesson H."/>
        </authorList>
    </citation>
    <scope>NUCLEOTIDE SEQUENCE</scope>
    <source>
        <strain evidence="3">CBS 955.72</strain>
    </source>
</reference>
<accession>A0AAJ0HKS2</accession>
<protein>
    <recommendedName>
        <fullName evidence="2">DUF8212 domain-containing protein</fullName>
    </recommendedName>
</protein>
<dbReference type="Proteomes" id="UP001275084">
    <property type="component" value="Unassembled WGS sequence"/>
</dbReference>
<dbReference type="PANTHER" id="PTHR10622">
    <property type="entry name" value="HET DOMAIN-CONTAINING PROTEIN"/>
    <property type="match status" value="1"/>
</dbReference>
<keyword evidence="4" id="KW-1185">Reference proteome</keyword>
<dbReference type="PANTHER" id="PTHR10622:SF12">
    <property type="entry name" value="HET DOMAIN-CONTAINING PROTEIN"/>
    <property type="match status" value="1"/>
</dbReference>
<name>A0AAJ0HKS2_9PEZI</name>
<reference evidence="3" key="1">
    <citation type="journal article" date="2023" name="Mol. Phylogenet. Evol.">
        <title>Genome-scale phylogeny and comparative genomics of the fungal order Sordariales.</title>
        <authorList>
            <person name="Hensen N."/>
            <person name="Bonometti L."/>
            <person name="Westerberg I."/>
            <person name="Brannstrom I.O."/>
            <person name="Guillou S."/>
            <person name="Cros-Aarteil S."/>
            <person name="Calhoun S."/>
            <person name="Haridas S."/>
            <person name="Kuo A."/>
            <person name="Mondo S."/>
            <person name="Pangilinan J."/>
            <person name="Riley R."/>
            <person name="LaButti K."/>
            <person name="Andreopoulos B."/>
            <person name="Lipzen A."/>
            <person name="Chen C."/>
            <person name="Yan M."/>
            <person name="Daum C."/>
            <person name="Ng V."/>
            <person name="Clum A."/>
            <person name="Steindorff A."/>
            <person name="Ohm R.A."/>
            <person name="Martin F."/>
            <person name="Silar P."/>
            <person name="Natvig D.O."/>
            <person name="Lalanne C."/>
            <person name="Gautier V."/>
            <person name="Ament-Velasquez S.L."/>
            <person name="Kruys A."/>
            <person name="Hutchinson M.I."/>
            <person name="Powell A.J."/>
            <person name="Barry K."/>
            <person name="Miller A.N."/>
            <person name="Grigoriev I.V."/>
            <person name="Debuchy R."/>
            <person name="Gladieux P."/>
            <person name="Hiltunen Thoren M."/>
            <person name="Johannesson H."/>
        </authorList>
    </citation>
    <scope>NUCLEOTIDE SEQUENCE</scope>
    <source>
        <strain evidence="3">CBS 955.72</strain>
    </source>
</reference>
<feature type="chain" id="PRO_5042496981" description="DUF8212 domain-containing protein" evidence="1">
    <location>
        <begin position="24"/>
        <end position="504"/>
    </location>
</feature>
<keyword evidence="1" id="KW-0732">Signal</keyword>
<sequence>MFTWYRNATVCLVFLFDLPAGDTTLKGAPSAFANCRWFTRGWTLQELIAPSNLLFLDSVWTERGTKQVSTAQIEAITGVDQAVLLDPAQLAAVPLARRMSWASTRNTTRIEDLAYCLMGLFDVNMPMIYGEGRKAFIRLQEEILKKTSDLSLFAWQTSEPSSSGYRGLLARSPAEFLDCGSIIANNDQFRFREEIALTNKGIRMRVPIHFVENELYIMDLDCSRPTDDNGGGAEERIGIWLVQRFDTYLRQFPGQFVGAEISPNSRRASIFLALDTDDQMTLPIPKHRDHRIYLLPPETTPGYKIADLRGVPSAFWHADGRFFGIGELTAFIGFTRFTVVTDRGKTTQIILVCELDGMNALRTSLYCEHGYNTSTKPEGFIDPFGDIERYGPVGDPFSLAVLSPGSVELNVLLLHPDKEDRSHSFLVSAVACRPDENSPGLFHIMLTVEAANAVGATDEEVLDRFWGKGTGEGIVGELGVLSKPVVGSKGLTKSWRNRLLRGLK</sequence>
<feature type="signal peptide" evidence="1">
    <location>
        <begin position="1"/>
        <end position="23"/>
    </location>
</feature>
<evidence type="ECO:0000259" key="2">
    <source>
        <dbReference type="Pfam" id="PF26640"/>
    </source>
</evidence>
<dbReference type="InterPro" id="IPR058525">
    <property type="entry name" value="DUF8212"/>
</dbReference>
<evidence type="ECO:0000313" key="3">
    <source>
        <dbReference type="EMBL" id="KAK3356393.1"/>
    </source>
</evidence>
<proteinExistence type="predicted"/>
<dbReference type="AlphaFoldDB" id="A0AAJ0HKS2"/>
<dbReference type="EMBL" id="JAUIQD010000003">
    <property type="protein sequence ID" value="KAK3356393.1"/>
    <property type="molecule type" value="Genomic_DNA"/>
</dbReference>
<evidence type="ECO:0000313" key="4">
    <source>
        <dbReference type="Proteomes" id="UP001275084"/>
    </source>
</evidence>
<comment type="caution">
    <text evidence="3">The sequence shown here is derived from an EMBL/GenBank/DDBJ whole genome shotgun (WGS) entry which is preliminary data.</text>
</comment>
<feature type="domain" description="DUF8212" evidence="2">
    <location>
        <begin position="134"/>
        <end position="158"/>
    </location>
</feature>
<dbReference type="Pfam" id="PF26640">
    <property type="entry name" value="DUF8212"/>
    <property type="match status" value="1"/>
</dbReference>
<gene>
    <name evidence="3" type="ORF">B0T25DRAFT_602828</name>
</gene>
<organism evidence="3 4">
    <name type="scientific">Lasiosphaeria hispida</name>
    <dbReference type="NCBI Taxonomy" id="260671"/>
    <lineage>
        <taxon>Eukaryota</taxon>
        <taxon>Fungi</taxon>
        <taxon>Dikarya</taxon>
        <taxon>Ascomycota</taxon>
        <taxon>Pezizomycotina</taxon>
        <taxon>Sordariomycetes</taxon>
        <taxon>Sordariomycetidae</taxon>
        <taxon>Sordariales</taxon>
        <taxon>Lasiosphaeriaceae</taxon>
        <taxon>Lasiosphaeria</taxon>
    </lineage>
</organism>
<evidence type="ECO:0000256" key="1">
    <source>
        <dbReference type="SAM" id="SignalP"/>
    </source>
</evidence>